<dbReference type="InterPro" id="IPR029061">
    <property type="entry name" value="THDP-binding"/>
</dbReference>
<dbReference type="AlphaFoldDB" id="A0A150QY23"/>
<keyword evidence="8" id="KW-0456">Lyase</keyword>
<evidence type="ECO:0000256" key="9">
    <source>
        <dbReference type="PIRSR" id="PIRSR036565-2"/>
    </source>
</evidence>
<dbReference type="GO" id="GO:0000287">
    <property type="term" value="F:magnesium ion binding"/>
    <property type="evidence" value="ECO:0007669"/>
    <property type="project" value="InterPro"/>
</dbReference>
<evidence type="ECO:0000256" key="11">
    <source>
        <dbReference type="SAM" id="MobiDB-lite"/>
    </source>
</evidence>
<dbReference type="SUPFAM" id="SSF52467">
    <property type="entry name" value="DHS-like NAD/FAD-binding domain"/>
    <property type="match status" value="1"/>
</dbReference>
<dbReference type="Proteomes" id="UP000075260">
    <property type="component" value="Unassembled WGS sequence"/>
</dbReference>
<evidence type="ECO:0000256" key="4">
    <source>
        <dbReference type="ARBA" id="ARBA00022723"/>
    </source>
</evidence>
<evidence type="ECO:0000256" key="1">
    <source>
        <dbReference type="ARBA" id="ARBA00001920"/>
    </source>
</evidence>
<evidence type="ECO:0000256" key="10">
    <source>
        <dbReference type="RuleBase" id="RU362132"/>
    </source>
</evidence>
<evidence type="ECO:0000256" key="5">
    <source>
        <dbReference type="ARBA" id="ARBA00022793"/>
    </source>
</evidence>
<dbReference type="InterPro" id="IPR047213">
    <property type="entry name" value="TPP_PYR_PDC_IPDC-like"/>
</dbReference>
<feature type="binding site" evidence="9">
    <location>
        <position position="509"/>
    </location>
    <ligand>
        <name>Mg(2+)</name>
        <dbReference type="ChEBI" id="CHEBI:18420"/>
    </ligand>
</feature>
<keyword evidence="4 9" id="KW-0479">Metal-binding</keyword>
<dbReference type="PANTHER" id="PTHR43452">
    <property type="entry name" value="PYRUVATE DECARBOXYLASE"/>
    <property type="match status" value="1"/>
</dbReference>
<feature type="domain" description="Thiamine pyrophosphate enzyme TPP-binding" evidence="13">
    <location>
        <begin position="442"/>
        <end position="581"/>
    </location>
</feature>
<dbReference type="Gene3D" id="3.40.50.1220">
    <property type="entry name" value="TPP-binding domain"/>
    <property type="match status" value="1"/>
</dbReference>
<feature type="domain" description="Thiamine pyrophosphate enzyme central" evidence="12">
    <location>
        <begin position="224"/>
        <end position="356"/>
    </location>
</feature>
<comment type="cofactor">
    <cofactor evidence="2">
        <name>thiamine diphosphate</name>
        <dbReference type="ChEBI" id="CHEBI:58937"/>
    </cofactor>
</comment>
<evidence type="ECO:0000259" key="14">
    <source>
        <dbReference type="Pfam" id="PF02776"/>
    </source>
</evidence>
<dbReference type="GO" id="GO:0004737">
    <property type="term" value="F:pyruvate decarboxylase activity"/>
    <property type="evidence" value="ECO:0007669"/>
    <property type="project" value="TreeGrafter"/>
</dbReference>
<gene>
    <name evidence="15" type="ORF">BE15_22420</name>
</gene>
<comment type="cofactor">
    <cofactor evidence="1">
        <name>a metal cation</name>
        <dbReference type="ChEBI" id="CHEBI:25213"/>
    </cofactor>
</comment>
<evidence type="ECO:0000313" key="16">
    <source>
        <dbReference type="Proteomes" id="UP000075260"/>
    </source>
</evidence>
<keyword evidence="5" id="KW-0210">Decarboxylase</keyword>
<evidence type="ECO:0000256" key="3">
    <source>
        <dbReference type="ARBA" id="ARBA00007812"/>
    </source>
</evidence>
<organism evidence="15 16">
    <name type="scientific">Sorangium cellulosum</name>
    <name type="common">Polyangium cellulosum</name>
    <dbReference type="NCBI Taxonomy" id="56"/>
    <lineage>
        <taxon>Bacteria</taxon>
        <taxon>Pseudomonadati</taxon>
        <taxon>Myxococcota</taxon>
        <taxon>Polyangia</taxon>
        <taxon>Polyangiales</taxon>
        <taxon>Polyangiaceae</taxon>
        <taxon>Sorangium</taxon>
    </lineage>
</organism>
<evidence type="ECO:0000256" key="7">
    <source>
        <dbReference type="ARBA" id="ARBA00023052"/>
    </source>
</evidence>
<dbReference type="Pfam" id="PF02776">
    <property type="entry name" value="TPP_enzyme_N"/>
    <property type="match status" value="1"/>
</dbReference>
<feature type="binding site" evidence="9">
    <location>
        <position position="482"/>
    </location>
    <ligand>
        <name>Mg(2+)</name>
        <dbReference type="ChEBI" id="CHEBI:18420"/>
    </ligand>
</feature>
<dbReference type="InterPro" id="IPR011766">
    <property type="entry name" value="TPP_enzyme_TPP-bd"/>
</dbReference>
<evidence type="ECO:0000259" key="12">
    <source>
        <dbReference type="Pfam" id="PF00205"/>
    </source>
</evidence>
<evidence type="ECO:0000256" key="2">
    <source>
        <dbReference type="ARBA" id="ARBA00001964"/>
    </source>
</evidence>
<sequence length="618" mass="66285">MDRRPGPPERSMTMTASYTIADYIIDRLAALGAEHLFTVPGNYCAEFLSAADASGKIECIGTVNELEAGYAADAYARLRGIGVACVTYGVGSLSLINAIAGAFVERCPVVLLNGSPRADKAKQLVEQGVLFAHAIDTMRTDESIFRNITADTAVILDADDATARIDRVLIACITEKRPVYLEVRDGVWSAPCERPADPSRPLAPLPLAPDVEQDIEQSTSAAVATVLDLLGKAAHPVLWGGEELQRWGLQDAFEEIVELTHLPYATTLLGKAVISENNPQFVGVYSSVYAPGDTIKVVEGSDCLFALGTILTDFYGAIVAKTYDRMILAAGGAVRVGRAVYPRVPLDRFVHKLLSALRDGGHTLIDPAQHTPPAGFEEAQRVTKWEARREAASREVERGASLEEQKITWDSFFDRLSLFVDDSTLVLADTSLGLFPSAELLVTRRSSFITQSGWLSIGYSVGAVVGAGAAVRAARPIVLTGDGGFQMVAQALSTLKRQRIPAVVFVFDNTLYAIEQLLVNKEFFKGPHAPPAFFNELSRWDYVSLASAFGARGFQVGTMAELGAALGEVAKLDDVPALVAVQIDPRDLPREIARSVRPGGSTELGEGPAGAFSPAGFD</sequence>
<reference evidence="15 16" key="1">
    <citation type="submission" date="2014-02" db="EMBL/GenBank/DDBJ databases">
        <title>The small core and large imbalanced accessory genome model reveals a collaborative survival strategy of Sorangium cellulosum strains in nature.</title>
        <authorList>
            <person name="Han K."/>
            <person name="Peng R."/>
            <person name="Blom J."/>
            <person name="Li Y.-Z."/>
        </authorList>
    </citation>
    <scope>NUCLEOTIDE SEQUENCE [LARGE SCALE GENOMIC DNA]</scope>
    <source>
        <strain evidence="15 16">So0008-312</strain>
    </source>
</reference>
<comment type="caution">
    <text evidence="15">The sequence shown here is derived from an EMBL/GenBank/DDBJ whole genome shotgun (WGS) entry which is preliminary data.</text>
</comment>
<dbReference type="InterPro" id="IPR029035">
    <property type="entry name" value="DHS-like_NAD/FAD-binding_dom"/>
</dbReference>
<dbReference type="PIRSF" id="PIRSF036565">
    <property type="entry name" value="Pyruvt_ip_decrb"/>
    <property type="match status" value="1"/>
</dbReference>
<dbReference type="GO" id="GO:0030976">
    <property type="term" value="F:thiamine pyrophosphate binding"/>
    <property type="evidence" value="ECO:0007669"/>
    <property type="project" value="InterPro"/>
</dbReference>
<feature type="domain" description="Thiamine pyrophosphate enzyme N-terminal TPP-binding" evidence="14">
    <location>
        <begin position="19"/>
        <end position="128"/>
    </location>
</feature>
<evidence type="ECO:0008006" key="17">
    <source>
        <dbReference type="Google" id="ProtNLM"/>
    </source>
</evidence>
<dbReference type="GO" id="GO:0000949">
    <property type="term" value="P:aromatic amino acid family catabolic process to alcohol via Ehrlich pathway"/>
    <property type="evidence" value="ECO:0007669"/>
    <property type="project" value="TreeGrafter"/>
</dbReference>
<keyword evidence="7 10" id="KW-0786">Thiamine pyrophosphate</keyword>
<keyword evidence="6 9" id="KW-0460">Magnesium</keyword>
<accession>A0A150QY23</accession>
<evidence type="ECO:0000259" key="13">
    <source>
        <dbReference type="Pfam" id="PF02775"/>
    </source>
</evidence>
<evidence type="ECO:0000256" key="6">
    <source>
        <dbReference type="ARBA" id="ARBA00022842"/>
    </source>
</evidence>
<dbReference type="GO" id="GO:0005829">
    <property type="term" value="C:cytosol"/>
    <property type="evidence" value="ECO:0007669"/>
    <property type="project" value="TreeGrafter"/>
</dbReference>
<dbReference type="Pfam" id="PF02775">
    <property type="entry name" value="TPP_enzyme_C"/>
    <property type="match status" value="1"/>
</dbReference>
<protein>
    <recommendedName>
        <fullName evidence="17">Pyruvate decarboxylase</fullName>
    </recommendedName>
</protein>
<name>A0A150QY23_SORCE</name>
<evidence type="ECO:0000313" key="15">
    <source>
        <dbReference type="EMBL" id="KYF72877.1"/>
    </source>
</evidence>
<dbReference type="InterPro" id="IPR012001">
    <property type="entry name" value="Thiamin_PyroP_enz_TPP-bd_dom"/>
</dbReference>
<dbReference type="PANTHER" id="PTHR43452:SF30">
    <property type="entry name" value="PYRUVATE DECARBOXYLASE ISOZYME 1-RELATED"/>
    <property type="match status" value="1"/>
</dbReference>
<dbReference type="CDD" id="cd07038">
    <property type="entry name" value="TPP_PYR_PDC_IPDC_like"/>
    <property type="match status" value="1"/>
</dbReference>
<dbReference type="InterPro" id="IPR012000">
    <property type="entry name" value="Thiamin_PyroP_enz_cen_dom"/>
</dbReference>
<feature type="region of interest" description="Disordered" evidence="11">
    <location>
        <begin position="596"/>
        <end position="618"/>
    </location>
</feature>
<dbReference type="EMBL" id="JEMA01000231">
    <property type="protein sequence ID" value="KYF72877.1"/>
    <property type="molecule type" value="Genomic_DNA"/>
</dbReference>
<dbReference type="InterPro" id="IPR012110">
    <property type="entry name" value="PDC/IPDC-like"/>
</dbReference>
<comment type="similarity">
    <text evidence="3 10">Belongs to the TPP enzyme family.</text>
</comment>
<dbReference type="SUPFAM" id="SSF52518">
    <property type="entry name" value="Thiamin diphosphate-binding fold (THDP-binding)"/>
    <property type="match status" value="2"/>
</dbReference>
<proteinExistence type="inferred from homology"/>
<dbReference type="Gene3D" id="3.40.50.970">
    <property type="match status" value="2"/>
</dbReference>
<comment type="cofactor">
    <cofactor evidence="9">
        <name>Mg(2+)</name>
        <dbReference type="ChEBI" id="CHEBI:18420"/>
    </cofactor>
    <text evidence="9">Binds 1 Mg(2+) per subunit.</text>
</comment>
<evidence type="ECO:0000256" key="8">
    <source>
        <dbReference type="ARBA" id="ARBA00023239"/>
    </source>
</evidence>
<dbReference type="Pfam" id="PF00205">
    <property type="entry name" value="TPP_enzyme_M"/>
    <property type="match status" value="1"/>
</dbReference>